<sequence>MLKEKEDVEGELKLEDEKNDGMNNCALFVRYVVQGLIPCHGSLEVIQFF</sequence>
<keyword evidence="2" id="KW-1185">Reference proteome</keyword>
<dbReference type="Gramene" id="mRNA:HanXRQr2_Chr06g0260361">
    <property type="protein sequence ID" value="CDS:HanXRQr2_Chr06g0260361.1"/>
    <property type="gene ID" value="HanXRQr2_Chr06g0260361"/>
</dbReference>
<protein>
    <submittedName>
        <fullName evidence="1">Uncharacterized protein</fullName>
    </submittedName>
</protein>
<evidence type="ECO:0000313" key="1">
    <source>
        <dbReference type="EMBL" id="KAF5802513.1"/>
    </source>
</evidence>
<reference evidence="1" key="2">
    <citation type="submission" date="2020-06" db="EMBL/GenBank/DDBJ databases">
        <title>Helianthus annuus Genome sequencing and assembly Release 2.</title>
        <authorList>
            <person name="Gouzy J."/>
            <person name="Langlade N."/>
            <person name="Munos S."/>
        </authorList>
    </citation>
    <scope>NUCLEOTIDE SEQUENCE</scope>
    <source>
        <tissue evidence="1">Leaves</tissue>
    </source>
</reference>
<accession>A0A9K3ISY5</accession>
<gene>
    <name evidence="1" type="ORF">HanXRQr2_Chr06g0260361</name>
</gene>
<reference evidence="1" key="1">
    <citation type="journal article" date="2017" name="Nature">
        <title>The sunflower genome provides insights into oil metabolism, flowering and Asterid evolution.</title>
        <authorList>
            <person name="Badouin H."/>
            <person name="Gouzy J."/>
            <person name="Grassa C.J."/>
            <person name="Murat F."/>
            <person name="Staton S.E."/>
            <person name="Cottret L."/>
            <person name="Lelandais-Briere C."/>
            <person name="Owens G.L."/>
            <person name="Carrere S."/>
            <person name="Mayjonade B."/>
            <person name="Legrand L."/>
            <person name="Gill N."/>
            <person name="Kane N.C."/>
            <person name="Bowers J.E."/>
            <person name="Hubner S."/>
            <person name="Bellec A."/>
            <person name="Berard A."/>
            <person name="Berges H."/>
            <person name="Blanchet N."/>
            <person name="Boniface M.C."/>
            <person name="Brunel D."/>
            <person name="Catrice O."/>
            <person name="Chaidir N."/>
            <person name="Claudel C."/>
            <person name="Donnadieu C."/>
            <person name="Faraut T."/>
            <person name="Fievet G."/>
            <person name="Helmstetter N."/>
            <person name="King M."/>
            <person name="Knapp S.J."/>
            <person name="Lai Z."/>
            <person name="Le Paslier M.C."/>
            <person name="Lippi Y."/>
            <person name="Lorenzon L."/>
            <person name="Mandel J.R."/>
            <person name="Marage G."/>
            <person name="Marchand G."/>
            <person name="Marquand E."/>
            <person name="Bret-Mestries E."/>
            <person name="Morien E."/>
            <person name="Nambeesan S."/>
            <person name="Nguyen T."/>
            <person name="Pegot-Espagnet P."/>
            <person name="Pouilly N."/>
            <person name="Raftis F."/>
            <person name="Sallet E."/>
            <person name="Schiex T."/>
            <person name="Thomas J."/>
            <person name="Vandecasteele C."/>
            <person name="Vares D."/>
            <person name="Vear F."/>
            <person name="Vautrin S."/>
            <person name="Crespi M."/>
            <person name="Mangin B."/>
            <person name="Burke J.M."/>
            <person name="Salse J."/>
            <person name="Munos S."/>
            <person name="Vincourt P."/>
            <person name="Rieseberg L.H."/>
            <person name="Langlade N.B."/>
        </authorList>
    </citation>
    <scope>NUCLEOTIDE SEQUENCE</scope>
    <source>
        <tissue evidence="1">Leaves</tissue>
    </source>
</reference>
<name>A0A9K3ISY5_HELAN</name>
<dbReference type="AlphaFoldDB" id="A0A9K3ISY5"/>
<proteinExistence type="predicted"/>
<evidence type="ECO:0000313" key="2">
    <source>
        <dbReference type="Proteomes" id="UP000215914"/>
    </source>
</evidence>
<dbReference type="EMBL" id="MNCJ02000321">
    <property type="protein sequence ID" value="KAF5802513.1"/>
    <property type="molecule type" value="Genomic_DNA"/>
</dbReference>
<dbReference type="Proteomes" id="UP000215914">
    <property type="component" value="Unassembled WGS sequence"/>
</dbReference>
<comment type="caution">
    <text evidence="1">The sequence shown here is derived from an EMBL/GenBank/DDBJ whole genome shotgun (WGS) entry which is preliminary data.</text>
</comment>
<organism evidence="1 2">
    <name type="scientific">Helianthus annuus</name>
    <name type="common">Common sunflower</name>
    <dbReference type="NCBI Taxonomy" id="4232"/>
    <lineage>
        <taxon>Eukaryota</taxon>
        <taxon>Viridiplantae</taxon>
        <taxon>Streptophyta</taxon>
        <taxon>Embryophyta</taxon>
        <taxon>Tracheophyta</taxon>
        <taxon>Spermatophyta</taxon>
        <taxon>Magnoliopsida</taxon>
        <taxon>eudicotyledons</taxon>
        <taxon>Gunneridae</taxon>
        <taxon>Pentapetalae</taxon>
        <taxon>asterids</taxon>
        <taxon>campanulids</taxon>
        <taxon>Asterales</taxon>
        <taxon>Asteraceae</taxon>
        <taxon>Asteroideae</taxon>
        <taxon>Heliantheae alliance</taxon>
        <taxon>Heliantheae</taxon>
        <taxon>Helianthus</taxon>
    </lineage>
</organism>